<dbReference type="KEGG" id="crq:GCK72_015768"/>
<dbReference type="Pfam" id="PF01549">
    <property type="entry name" value="ShK"/>
    <property type="match status" value="4"/>
</dbReference>
<evidence type="ECO:0000256" key="1">
    <source>
        <dbReference type="PROSITE-ProRule" id="PRU01005"/>
    </source>
</evidence>
<gene>
    <name evidence="3" type="ORF">GCK72_015768</name>
</gene>
<dbReference type="RefSeq" id="XP_003091597.2">
    <property type="nucleotide sequence ID" value="XM_003091549.2"/>
</dbReference>
<dbReference type="PROSITE" id="PS51670">
    <property type="entry name" value="SHKT"/>
    <property type="match status" value="2"/>
</dbReference>
<protein>
    <recommendedName>
        <fullName evidence="2">ShKT domain-containing protein</fullName>
    </recommendedName>
</protein>
<dbReference type="InterPro" id="IPR003582">
    <property type="entry name" value="ShKT_dom"/>
</dbReference>
<comment type="caution">
    <text evidence="3">The sequence shown here is derived from an EMBL/GenBank/DDBJ whole genome shotgun (WGS) entry which is preliminary data.</text>
</comment>
<dbReference type="CTD" id="9803414"/>
<name>A0A6A5GY39_CAERE</name>
<keyword evidence="1" id="KW-1015">Disulfide bond</keyword>
<dbReference type="Proteomes" id="UP000483820">
    <property type="component" value="Chromosome IV"/>
</dbReference>
<feature type="domain" description="ShKT" evidence="2">
    <location>
        <begin position="131"/>
        <end position="168"/>
    </location>
</feature>
<dbReference type="SMART" id="SM00254">
    <property type="entry name" value="ShKT"/>
    <property type="match status" value="4"/>
</dbReference>
<dbReference type="PANTHER" id="PTHR21724">
    <property type="entry name" value="SHKT DOMAIN-CONTAINING PROTEIN"/>
    <property type="match status" value="1"/>
</dbReference>
<dbReference type="EMBL" id="WUAV01000004">
    <property type="protein sequence ID" value="KAF1759303.1"/>
    <property type="molecule type" value="Genomic_DNA"/>
</dbReference>
<dbReference type="PANTHER" id="PTHR21724:SF100">
    <property type="entry name" value="SHKT DOMAIN-CONTAINING PROTEIN"/>
    <property type="match status" value="1"/>
</dbReference>
<proteinExistence type="predicted"/>
<sequence>MITCPDVKQNCDQLNVQSECPLTCGICTPDPNICDDTNLNCASIVTMCYMDQYKKQCPKACGVCGGTTVADCVDHLVECPSYSTPCPANLIEKCPVTCGVCGNVTTTVSPMRTTVTLQTTKTTTTVTTTSCKDASPNCGAWAKNGFCTNTFYPPEKRKEYCAKTCKFC</sequence>
<evidence type="ECO:0000313" key="4">
    <source>
        <dbReference type="Proteomes" id="UP000483820"/>
    </source>
</evidence>
<feature type="disulfide bond" evidence="1">
    <location>
        <begin position="48"/>
        <end position="61"/>
    </location>
</feature>
<dbReference type="AlphaFoldDB" id="A0A6A5GY39"/>
<evidence type="ECO:0000259" key="2">
    <source>
        <dbReference type="PROSITE" id="PS51670"/>
    </source>
</evidence>
<comment type="caution">
    <text evidence="1">Lacks conserved residue(s) required for the propagation of feature annotation.</text>
</comment>
<reference evidence="3 4" key="1">
    <citation type="submission" date="2019-12" db="EMBL/GenBank/DDBJ databases">
        <title>Chromosome-level assembly of the Caenorhabditis remanei genome.</title>
        <authorList>
            <person name="Teterina A.A."/>
            <person name="Willis J.H."/>
            <person name="Phillips P.C."/>
        </authorList>
    </citation>
    <scope>NUCLEOTIDE SEQUENCE [LARGE SCALE GENOMIC DNA]</scope>
    <source>
        <strain evidence="3 4">PX506</strain>
        <tissue evidence="3">Whole organism</tissue>
    </source>
</reference>
<evidence type="ECO:0000313" key="3">
    <source>
        <dbReference type="EMBL" id="KAF1759303.1"/>
    </source>
</evidence>
<accession>A0A6A5GY39</accession>
<dbReference type="GeneID" id="9803414"/>
<dbReference type="Gene3D" id="1.10.10.1940">
    <property type="match status" value="1"/>
</dbReference>
<feature type="domain" description="ShKT" evidence="2">
    <location>
        <begin position="34"/>
        <end position="64"/>
    </location>
</feature>
<organism evidence="3 4">
    <name type="scientific">Caenorhabditis remanei</name>
    <name type="common">Caenorhabditis vulgaris</name>
    <dbReference type="NCBI Taxonomy" id="31234"/>
    <lineage>
        <taxon>Eukaryota</taxon>
        <taxon>Metazoa</taxon>
        <taxon>Ecdysozoa</taxon>
        <taxon>Nematoda</taxon>
        <taxon>Chromadorea</taxon>
        <taxon>Rhabditida</taxon>
        <taxon>Rhabditina</taxon>
        <taxon>Rhabditomorpha</taxon>
        <taxon>Rhabditoidea</taxon>
        <taxon>Rhabditidae</taxon>
        <taxon>Peloderinae</taxon>
        <taxon>Caenorhabditis</taxon>
    </lineage>
</organism>